<organism evidence="5">
    <name type="scientific">Surirella sp</name>
    <dbReference type="NCBI Taxonomy" id="1526603"/>
    <lineage>
        <taxon>Eukaryota</taxon>
        <taxon>Sar</taxon>
        <taxon>Stramenopiles</taxon>
        <taxon>Ochrophyta</taxon>
        <taxon>Bacillariophyta</taxon>
        <taxon>Bacillariophyceae</taxon>
        <taxon>Bacillariophycidae</taxon>
        <taxon>Surirellales</taxon>
        <taxon>Surirellaceae</taxon>
        <taxon>Surirella</taxon>
    </lineage>
</organism>
<keyword evidence="2 4" id="KW-0689">Ribosomal protein</keyword>
<keyword evidence="5" id="KW-0496">Mitochondrion</keyword>
<dbReference type="CDD" id="cd00337">
    <property type="entry name" value="Ribosomal_uL14"/>
    <property type="match status" value="1"/>
</dbReference>
<dbReference type="Gene3D" id="2.40.150.20">
    <property type="entry name" value="Ribosomal protein L14"/>
    <property type="match status" value="1"/>
</dbReference>
<dbReference type="PANTHER" id="PTHR11761:SF3">
    <property type="entry name" value="LARGE RIBOSOMAL SUBUNIT PROTEIN UL14M"/>
    <property type="match status" value="1"/>
</dbReference>
<dbReference type="Pfam" id="PF00238">
    <property type="entry name" value="Ribosomal_L14"/>
    <property type="match status" value="1"/>
</dbReference>
<name>A0A2R4A3H8_9STRA</name>
<dbReference type="SUPFAM" id="SSF50193">
    <property type="entry name" value="Ribosomal protein L14"/>
    <property type="match status" value="1"/>
</dbReference>
<evidence type="ECO:0000256" key="4">
    <source>
        <dbReference type="RuleBase" id="RU003949"/>
    </source>
</evidence>
<dbReference type="SMART" id="SM01374">
    <property type="entry name" value="Ribosomal_L14"/>
    <property type="match status" value="1"/>
</dbReference>
<gene>
    <name evidence="5" type="primary">rpl14</name>
</gene>
<evidence type="ECO:0000313" key="5">
    <source>
        <dbReference type="EMBL" id="AVR57622.1"/>
    </source>
</evidence>
<keyword evidence="3 4" id="KW-0687">Ribonucleoprotein</keyword>
<comment type="similarity">
    <text evidence="1 4">Belongs to the universal ribosomal protein uL14 family.</text>
</comment>
<geneLocation type="mitochondrion" evidence="5"/>
<dbReference type="GO" id="GO:0070180">
    <property type="term" value="F:large ribosomal subunit rRNA binding"/>
    <property type="evidence" value="ECO:0007669"/>
    <property type="project" value="TreeGrafter"/>
</dbReference>
<sequence>MIKINSILKVSDNSNIKTVKCIQILGGYKKKFALVGDLIVVTVKEIRLNRLKKSFKIKKKDIFKALVIRTKNFIDKRSNIKICFKCNCVILLDKLKNPIGTRIFGYLPRILKLNFSKCSSIGSKKLKKI</sequence>
<evidence type="ECO:0000256" key="1">
    <source>
        <dbReference type="ARBA" id="ARBA00010745"/>
    </source>
</evidence>
<dbReference type="AlphaFoldDB" id="A0A2R4A3H8"/>
<dbReference type="GO" id="GO:0006412">
    <property type="term" value="P:translation"/>
    <property type="evidence" value="ECO:0007669"/>
    <property type="project" value="InterPro"/>
</dbReference>
<dbReference type="InterPro" id="IPR000218">
    <property type="entry name" value="Ribosomal_uL14"/>
</dbReference>
<dbReference type="GO" id="GO:0005762">
    <property type="term" value="C:mitochondrial large ribosomal subunit"/>
    <property type="evidence" value="ECO:0007669"/>
    <property type="project" value="TreeGrafter"/>
</dbReference>
<accession>A0A2R4A3H8</accession>
<dbReference type="EMBL" id="MF997423">
    <property type="protein sequence ID" value="AVR57622.1"/>
    <property type="molecule type" value="Genomic_DNA"/>
</dbReference>
<dbReference type="PANTHER" id="PTHR11761">
    <property type="entry name" value="50S/60S RIBOSOMAL PROTEIN L14/L23"/>
    <property type="match status" value="1"/>
</dbReference>
<dbReference type="InterPro" id="IPR036853">
    <property type="entry name" value="Ribosomal_uL14_sf"/>
</dbReference>
<dbReference type="GO" id="GO:0003735">
    <property type="term" value="F:structural constituent of ribosome"/>
    <property type="evidence" value="ECO:0007669"/>
    <property type="project" value="InterPro"/>
</dbReference>
<protein>
    <submittedName>
        <fullName evidence="5">Ribosomal protein L14</fullName>
    </submittedName>
</protein>
<reference evidence="5" key="1">
    <citation type="submission" date="2017-09" db="EMBL/GenBank/DDBJ databases">
        <title>Comparative analysis of the mitochondrial genomes of 6 newly sequenced diatoms reveals group II introns in the barcoding region of cox1.</title>
        <authorList>
            <person name="Keepers K.G."/>
            <person name="Pogoda C.S."/>
            <person name="Kane N.C."/>
            <person name="Hamsher S.E."/>
            <person name="Stepanek J.G."/>
            <person name="Kociolek J.P."/>
        </authorList>
    </citation>
    <scope>NUCLEOTIDE SEQUENCE</scope>
</reference>
<proteinExistence type="inferred from homology"/>
<dbReference type="HAMAP" id="MF_01367">
    <property type="entry name" value="Ribosomal_uL14"/>
    <property type="match status" value="1"/>
</dbReference>
<evidence type="ECO:0000256" key="2">
    <source>
        <dbReference type="ARBA" id="ARBA00022980"/>
    </source>
</evidence>
<evidence type="ECO:0000256" key="3">
    <source>
        <dbReference type="ARBA" id="ARBA00023274"/>
    </source>
</evidence>